<keyword evidence="1" id="KW-1133">Transmembrane helix</keyword>
<keyword evidence="3" id="KW-1185">Reference proteome</keyword>
<dbReference type="Proteomes" id="UP000238350">
    <property type="component" value="Unassembled WGS sequence"/>
</dbReference>
<reference evidence="2 3" key="1">
    <citation type="submission" date="2017-04" db="EMBL/GenBank/DDBJ databases">
        <title>Genome sequencing of [Candida] sorbophila.</title>
        <authorList>
            <person name="Ahn J.O."/>
        </authorList>
    </citation>
    <scope>NUCLEOTIDE SEQUENCE [LARGE SCALE GENOMIC DNA]</scope>
    <source>
        <strain evidence="2 3">DS02</strain>
    </source>
</reference>
<keyword evidence="1" id="KW-0812">Transmembrane</keyword>
<name>A0A2T0FLZ7_9ASCO</name>
<keyword evidence="1" id="KW-0472">Membrane</keyword>
<dbReference type="EMBL" id="NDIQ01000022">
    <property type="protein sequence ID" value="PRT56006.1"/>
    <property type="molecule type" value="Genomic_DNA"/>
</dbReference>
<proteinExistence type="predicted"/>
<accession>A0A2T0FLZ7</accession>
<dbReference type="RefSeq" id="XP_024665951.1">
    <property type="nucleotide sequence ID" value="XM_024810183.1"/>
</dbReference>
<evidence type="ECO:0000313" key="3">
    <source>
        <dbReference type="Proteomes" id="UP000238350"/>
    </source>
</evidence>
<feature type="transmembrane region" description="Helical" evidence="1">
    <location>
        <begin position="62"/>
        <end position="80"/>
    </location>
</feature>
<evidence type="ECO:0000256" key="1">
    <source>
        <dbReference type="SAM" id="Phobius"/>
    </source>
</evidence>
<evidence type="ECO:0000313" key="2">
    <source>
        <dbReference type="EMBL" id="PRT56006.1"/>
    </source>
</evidence>
<sequence>MSNILKIFQKNKEQQPIEQEECLGCLLTAATVMTFGGAYLASGMVFYNKGQPLPDVTPTYKFGVRAAGGAVTLFGFYRAYQAYDFYSKHGWGGFQ</sequence>
<comment type="caution">
    <text evidence="2">The sequence shown here is derived from an EMBL/GenBank/DDBJ whole genome shotgun (WGS) entry which is preliminary data.</text>
</comment>
<organism evidence="2 3">
    <name type="scientific">Wickerhamiella sorbophila</name>
    <dbReference type="NCBI Taxonomy" id="45607"/>
    <lineage>
        <taxon>Eukaryota</taxon>
        <taxon>Fungi</taxon>
        <taxon>Dikarya</taxon>
        <taxon>Ascomycota</taxon>
        <taxon>Saccharomycotina</taxon>
        <taxon>Dipodascomycetes</taxon>
        <taxon>Dipodascales</taxon>
        <taxon>Trichomonascaceae</taxon>
        <taxon>Wickerhamiella</taxon>
    </lineage>
</organism>
<dbReference type="AlphaFoldDB" id="A0A2T0FLZ7"/>
<protein>
    <submittedName>
        <fullName evidence="2">Uncharacterized protein</fullName>
    </submittedName>
</protein>
<feature type="transmembrane region" description="Helical" evidence="1">
    <location>
        <begin position="21"/>
        <end position="42"/>
    </location>
</feature>
<dbReference type="GeneID" id="36517374"/>
<gene>
    <name evidence="2" type="ORF">B9G98_03626</name>
</gene>